<dbReference type="InParanoid" id="A0A068V725"/>
<dbReference type="EMBL" id="HG739211">
    <property type="protein sequence ID" value="CDP16481.1"/>
    <property type="molecule type" value="Genomic_DNA"/>
</dbReference>
<evidence type="ECO:0000313" key="3">
    <source>
        <dbReference type="EMBL" id="CDP16481.1"/>
    </source>
</evidence>
<feature type="transmembrane region" description="Helical" evidence="2">
    <location>
        <begin position="96"/>
        <end position="120"/>
    </location>
</feature>
<protein>
    <submittedName>
        <fullName evidence="3">Uncharacterized protein</fullName>
    </submittedName>
</protein>
<accession>A0A068V725</accession>
<dbReference type="Gramene" id="CDP16481">
    <property type="protein sequence ID" value="CDP16481"/>
    <property type="gene ID" value="GSCOC_T00018424001"/>
</dbReference>
<name>A0A068V725_COFCA</name>
<organism evidence="3 4">
    <name type="scientific">Coffea canephora</name>
    <name type="common">Robusta coffee</name>
    <dbReference type="NCBI Taxonomy" id="49390"/>
    <lineage>
        <taxon>Eukaryota</taxon>
        <taxon>Viridiplantae</taxon>
        <taxon>Streptophyta</taxon>
        <taxon>Embryophyta</taxon>
        <taxon>Tracheophyta</taxon>
        <taxon>Spermatophyta</taxon>
        <taxon>Magnoliopsida</taxon>
        <taxon>eudicotyledons</taxon>
        <taxon>Gunneridae</taxon>
        <taxon>Pentapetalae</taxon>
        <taxon>asterids</taxon>
        <taxon>lamiids</taxon>
        <taxon>Gentianales</taxon>
        <taxon>Rubiaceae</taxon>
        <taxon>Ixoroideae</taxon>
        <taxon>Gardenieae complex</taxon>
        <taxon>Bertiereae - Coffeeae clade</taxon>
        <taxon>Coffeeae</taxon>
        <taxon>Coffea</taxon>
    </lineage>
</organism>
<dbReference type="AlphaFoldDB" id="A0A068V725"/>
<proteinExistence type="predicted"/>
<reference evidence="4" key="1">
    <citation type="journal article" date="2014" name="Science">
        <title>The coffee genome provides insight into the convergent evolution of caffeine biosynthesis.</title>
        <authorList>
            <person name="Denoeud F."/>
            <person name="Carretero-Paulet L."/>
            <person name="Dereeper A."/>
            <person name="Droc G."/>
            <person name="Guyot R."/>
            <person name="Pietrella M."/>
            <person name="Zheng C."/>
            <person name="Alberti A."/>
            <person name="Anthony F."/>
            <person name="Aprea G."/>
            <person name="Aury J.M."/>
            <person name="Bento P."/>
            <person name="Bernard M."/>
            <person name="Bocs S."/>
            <person name="Campa C."/>
            <person name="Cenci A."/>
            <person name="Combes M.C."/>
            <person name="Crouzillat D."/>
            <person name="Da Silva C."/>
            <person name="Daddiego L."/>
            <person name="De Bellis F."/>
            <person name="Dussert S."/>
            <person name="Garsmeur O."/>
            <person name="Gayraud T."/>
            <person name="Guignon V."/>
            <person name="Jahn K."/>
            <person name="Jamilloux V."/>
            <person name="Joet T."/>
            <person name="Labadie K."/>
            <person name="Lan T."/>
            <person name="Leclercq J."/>
            <person name="Lepelley M."/>
            <person name="Leroy T."/>
            <person name="Li L.T."/>
            <person name="Librado P."/>
            <person name="Lopez L."/>
            <person name="Munoz A."/>
            <person name="Noel B."/>
            <person name="Pallavicini A."/>
            <person name="Perrotta G."/>
            <person name="Poncet V."/>
            <person name="Pot D."/>
            <person name="Priyono X."/>
            <person name="Rigoreau M."/>
            <person name="Rouard M."/>
            <person name="Rozas J."/>
            <person name="Tranchant-Dubreuil C."/>
            <person name="VanBuren R."/>
            <person name="Zhang Q."/>
            <person name="Andrade A.C."/>
            <person name="Argout X."/>
            <person name="Bertrand B."/>
            <person name="de Kochko A."/>
            <person name="Graziosi G."/>
            <person name="Henry R.J."/>
            <person name="Jayarama X."/>
            <person name="Ming R."/>
            <person name="Nagai C."/>
            <person name="Rounsley S."/>
            <person name="Sankoff D."/>
            <person name="Giuliano G."/>
            <person name="Albert V.A."/>
            <person name="Wincker P."/>
            <person name="Lashermes P."/>
        </authorList>
    </citation>
    <scope>NUCLEOTIDE SEQUENCE [LARGE SCALE GENOMIC DNA]</scope>
    <source>
        <strain evidence="4">cv. DH200-94</strain>
    </source>
</reference>
<keyword evidence="2" id="KW-1133">Transmembrane helix</keyword>
<keyword evidence="2" id="KW-0812">Transmembrane</keyword>
<gene>
    <name evidence="3" type="ORF">GSCOC_T00018424001</name>
</gene>
<keyword evidence="4" id="KW-1185">Reference proteome</keyword>
<keyword evidence="2" id="KW-0472">Membrane</keyword>
<evidence type="ECO:0000256" key="1">
    <source>
        <dbReference type="SAM" id="MobiDB-lite"/>
    </source>
</evidence>
<sequence length="126" mass="14116">MKRNHPKLQQPSAAAARVQVQESSYSGGGGSSTGSGSYYSTMASCNSAGGGSQSKGKMWVDESDRQDDELLAVWAIKSRQQIWLKLHKRLSNLKRFLVMLKMIVYPIWFSRPFIIIPQIFHPSLDL</sequence>
<evidence type="ECO:0000256" key="2">
    <source>
        <dbReference type="SAM" id="Phobius"/>
    </source>
</evidence>
<feature type="region of interest" description="Disordered" evidence="1">
    <location>
        <begin position="1"/>
        <end position="34"/>
    </location>
</feature>
<evidence type="ECO:0000313" key="4">
    <source>
        <dbReference type="Proteomes" id="UP000295252"/>
    </source>
</evidence>
<dbReference type="Proteomes" id="UP000295252">
    <property type="component" value="Chromosome VII"/>
</dbReference>